<keyword evidence="1" id="KW-0812">Transmembrane</keyword>
<accession>A0A183HU57</accession>
<gene>
    <name evidence="2" type="ORF">OFLC_LOCUS11021</name>
</gene>
<organism evidence="4">
    <name type="scientific">Onchocerca flexuosa</name>
    <dbReference type="NCBI Taxonomy" id="387005"/>
    <lineage>
        <taxon>Eukaryota</taxon>
        <taxon>Metazoa</taxon>
        <taxon>Ecdysozoa</taxon>
        <taxon>Nematoda</taxon>
        <taxon>Chromadorea</taxon>
        <taxon>Rhabditida</taxon>
        <taxon>Spirurina</taxon>
        <taxon>Spiruromorpha</taxon>
        <taxon>Filarioidea</taxon>
        <taxon>Onchocercidae</taxon>
        <taxon>Onchocerca</taxon>
    </lineage>
</organism>
<proteinExistence type="predicted"/>
<evidence type="ECO:0000256" key="1">
    <source>
        <dbReference type="SAM" id="Phobius"/>
    </source>
</evidence>
<dbReference type="Proteomes" id="UP000267606">
    <property type="component" value="Unassembled WGS sequence"/>
</dbReference>
<dbReference type="AlphaFoldDB" id="A0A183HU57"/>
<keyword evidence="3" id="KW-1185">Reference proteome</keyword>
<evidence type="ECO:0000313" key="3">
    <source>
        <dbReference type="Proteomes" id="UP000267606"/>
    </source>
</evidence>
<keyword evidence="1" id="KW-0472">Membrane</keyword>
<dbReference type="WBParaSite" id="OFLC_0001101901-mRNA-1">
    <property type="protein sequence ID" value="OFLC_0001101901-mRNA-1"/>
    <property type="gene ID" value="OFLC_0001101901"/>
</dbReference>
<reference evidence="2 3" key="2">
    <citation type="submission" date="2018-11" db="EMBL/GenBank/DDBJ databases">
        <authorList>
            <consortium name="Pathogen Informatics"/>
        </authorList>
    </citation>
    <scope>NUCLEOTIDE SEQUENCE [LARGE SCALE GENOMIC DNA]</scope>
</reference>
<protein>
    <submittedName>
        <fullName evidence="2 4">Uncharacterized protein</fullName>
    </submittedName>
</protein>
<reference evidence="4" key="1">
    <citation type="submission" date="2016-06" db="UniProtKB">
        <authorList>
            <consortium name="WormBaseParasite"/>
        </authorList>
    </citation>
    <scope>IDENTIFICATION</scope>
</reference>
<evidence type="ECO:0000313" key="2">
    <source>
        <dbReference type="EMBL" id="VDO73168.1"/>
    </source>
</evidence>
<sequence length="32" mass="4156">MNYRFVERIECYSVNRYLLLLIIHSYYYYSNR</sequence>
<dbReference type="EMBL" id="UZAJ01015375">
    <property type="protein sequence ID" value="VDO73168.1"/>
    <property type="molecule type" value="Genomic_DNA"/>
</dbReference>
<name>A0A183HU57_9BILA</name>
<feature type="transmembrane region" description="Helical" evidence="1">
    <location>
        <begin position="12"/>
        <end position="29"/>
    </location>
</feature>
<keyword evidence="1" id="KW-1133">Transmembrane helix</keyword>
<evidence type="ECO:0000313" key="4">
    <source>
        <dbReference type="WBParaSite" id="OFLC_0001101901-mRNA-1"/>
    </source>
</evidence>